<evidence type="ECO:0000256" key="1">
    <source>
        <dbReference type="SAM" id="MobiDB-lite"/>
    </source>
</evidence>
<protein>
    <recommendedName>
        <fullName evidence="2">Novel STAND NTPase 3 domain-containing protein</fullName>
    </recommendedName>
</protein>
<evidence type="ECO:0000259" key="2">
    <source>
        <dbReference type="Pfam" id="PF20720"/>
    </source>
</evidence>
<feature type="compositionally biased region" description="Low complexity" evidence="1">
    <location>
        <begin position="38"/>
        <end position="98"/>
    </location>
</feature>
<accession>A0ABP5ZKR5</accession>
<gene>
    <name evidence="3" type="ORF">GCM10010276_45720</name>
</gene>
<dbReference type="Gene3D" id="3.40.50.300">
    <property type="entry name" value="P-loop containing nucleotide triphosphate hydrolases"/>
    <property type="match status" value="1"/>
</dbReference>
<dbReference type="EMBL" id="BAAASG010000010">
    <property type="protein sequence ID" value="GAA2498973.1"/>
    <property type="molecule type" value="Genomic_DNA"/>
</dbReference>
<dbReference type="Pfam" id="PF20720">
    <property type="entry name" value="nSTAND3"/>
    <property type="match status" value="1"/>
</dbReference>
<keyword evidence="4" id="KW-1185">Reference proteome</keyword>
<dbReference type="InterPro" id="IPR049050">
    <property type="entry name" value="nSTAND3"/>
</dbReference>
<name>A0ABP5ZKR5_STRLO</name>
<dbReference type="RefSeq" id="WP_344402325.1">
    <property type="nucleotide sequence ID" value="NZ_BAAASG010000010.1"/>
</dbReference>
<organism evidence="3 4">
    <name type="scientific">Streptomyces longisporus</name>
    <dbReference type="NCBI Taxonomy" id="1948"/>
    <lineage>
        <taxon>Bacteria</taxon>
        <taxon>Bacillati</taxon>
        <taxon>Actinomycetota</taxon>
        <taxon>Actinomycetes</taxon>
        <taxon>Kitasatosporales</taxon>
        <taxon>Streptomycetaceae</taxon>
        <taxon>Streptomyces</taxon>
    </lineage>
</organism>
<proteinExistence type="predicted"/>
<dbReference type="SUPFAM" id="SSF52540">
    <property type="entry name" value="P-loop containing nucleoside triphosphate hydrolases"/>
    <property type="match status" value="1"/>
</dbReference>
<dbReference type="Proteomes" id="UP001501777">
    <property type="component" value="Unassembled WGS sequence"/>
</dbReference>
<feature type="domain" description="Novel STAND NTPase 3" evidence="2">
    <location>
        <begin position="173"/>
        <end position="222"/>
    </location>
</feature>
<comment type="caution">
    <text evidence="3">The sequence shown here is derived from an EMBL/GenBank/DDBJ whole genome shotgun (WGS) entry which is preliminary data.</text>
</comment>
<feature type="region of interest" description="Disordered" evidence="1">
    <location>
        <begin position="1"/>
        <end position="123"/>
    </location>
</feature>
<sequence length="781" mass="83574">MMNSENEADNASPGEPPRPADGPVPDGERAAREPGPAPARGPEAAEAGTGADTASADDATPASDAAGGPAHGTAPDSGPEGSPGPAADPPAAASGTPAEPVETDPETPTKDEAEDPGPEPAQVHHNNVYQFFNGALDARQARFGIGGAEAGGTRRRAIGRLDSGEAHALISPYVRPPCFEATCKALEDDGVVVLVGPPGVGKRSAAVKLLHEVTGGVEYVVLSPDHSLEELAGRPTFTQGYGYVLLDRLDEGTSGTADFDWRRVRDKVREKGAYLVVTTVHPVDGEPSESVRHVDWQLPDLADVVRVRLRQAGCADTLVKEAVERLPDGCRIAEAAAAAERIARGGDPERVWSEYGSSAARPVREWFAADRSLQEVAEVTTLAFVTGAGRRDFESAQILLEPHIAPAFPDVPDGAGEAPAPRPFVDRRRSLSRNALVATEDQKYDALTRTVVVFPSPQYRLWVLEELCRNHSTEYWNGVRDWLTELVRTQPDPALQMSVASGLALLARPDFGEVVRCYLTPWAQGAAGPRGQSAAAMVLWWMCLDEALGATALTLARGWAQSFDPRMRSTAAWAFSGELGVRFPTDAVKWLWHLIRRGGMRDSRAVSALADLVAILAESRQNTSVVFRALAHRVELQRPTAVTTQLKEVTFKTVMAVLTVRDLRTGRPLCAALADRQPQLDDPMGTLWAAVVCHRPLRDEALRALYDMLRALPAASDDPEPVAGRLGTAVGAELSPRERGLLGAELGKLAARRDDVIAERLVGIFLSAVLSAPSTKEAHHG</sequence>
<evidence type="ECO:0000313" key="4">
    <source>
        <dbReference type="Proteomes" id="UP001501777"/>
    </source>
</evidence>
<reference evidence="4" key="1">
    <citation type="journal article" date="2019" name="Int. J. Syst. Evol. Microbiol.">
        <title>The Global Catalogue of Microorganisms (GCM) 10K type strain sequencing project: providing services to taxonomists for standard genome sequencing and annotation.</title>
        <authorList>
            <consortium name="The Broad Institute Genomics Platform"/>
            <consortium name="The Broad Institute Genome Sequencing Center for Infectious Disease"/>
            <person name="Wu L."/>
            <person name="Ma J."/>
        </authorList>
    </citation>
    <scope>NUCLEOTIDE SEQUENCE [LARGE SCALE GENOMIC DNA]</scope>
    <source>
        <strain evidence="4">JCM 4395</strain>
    </source>
</reference>
<dbReference type="InterPro" id="IPR027417">
    <property type="entry name" value="P-loop_NTPase"/>
</dbReference>
<evidence type="ECO:0000313" key="3">
    <source>
        <dbReference type="EMBL" id="GAA2498973.1"/>
    </source>
</evidence>